<dbReference type="PANTHER" id="PTHR43195:SF1">
    <property type="entry name" value="FI06132P-RELATED"/>
    <property type="match status" value="1"/>
</dbReference>
<evidence type="ECO:0000256" key="10">
    <source>
        <dbReference type="ARBA" id="ARBA00022842"/>
    </source>
</evidence>
<dbReference type="SUPFAM" id="SSF52518">
    <property type="entry name" value="Thiamin diphosphate-binding fold (THDP-binding)"/>
    <property type="match status" value="2"/>
</dbReference>
<dbReference type="EMBL" id="JAIOIV010000032">
    <property type="protein sequence ID" value="MBZ0155418.1"/>
    <property type="molecule type" value="Genomic_DNA"/>
</dbReference>
<feature type="compositionally biased region" description="Basic and acidic residues" evidence="12">
    <location>
        <begin position="301"/>
        <end position="317"/>
    </location>
</feature>
<feature type="region of interest" description="Disordered" evidence="12">
    <location>
        <begin position="301"/>
        <end position="320"/>
    </location>
</feature>
<dbReference type="GO" id="GO:0004802">
    <property type="term" value="F:transketolase activity"/>
    <property type="evidence" value="ECO:0007669"/>
    <property type="project" value="UniProtKB-EC"/>
</dbReference>
<evidence type="ECO:0000256" key="1">
    <source>
        <dbReference type="ARBA" id="ARBA00001913"/>
    </source>
</evidence>
<dbReference type="Gene3D" id="3.40.50.920">
    <property type="match status" value="1"/>
</dbReference>
<evidence type="ECO:0000256" key="5">
    <source>
        <dbReference type="ARBA" id="ARBA00007131"/>
    </source>
</evidence>
<evidence type="ECO:0000256" key="9">
    <source>
        <dbReference type="ARBA" id="ARBA00022837"/>
    </source>
</evidence>
<evidence type="ECO:0000313" key="14">
    <source>
        <dbReference type="EMBL" id="MBZ0155418.1"/>
    </source>
</evidence>
<evidence type="ECO:0000313" key="15">
    <source>
        <dbReference type="Proteomes" id="UP000705867"/>
    </source>
</evidence>
<dbReference type="Gene3D" id="3.40.50.970">
    <property type="match status" value="2"/>
</dbReference>
<dbReference type="Pfam" id="PF02779">
    <property type="entry name" value="Transket_pyr"/>
    <property type="match status" value="1"/>
</dbReference>
<dbReference type="InterPro" id="IPR009014">
    <property type="entry name" value="Transketo_C/PFOR_II"/>
</dbReference>
<comment type="subunit">
    <text evidence="6">Homodimer.</text>
</comment>
<dbReference type="NCBIfam" id="NF004559">
    <property type="entry name" value="PRK05899.2-5"/>
    <property type="match status" value="1"/>
</dbReference>
<keyword evidence="7 14" id="KW-0808">Transferase</keyword>
<dbReference type="PANTHER" id="PTHR43195">
    <property type="entry name" value="TRANSKETOLASE"/>
    <property type="match status" value="1"/>
</dbReference>
<organism evidence="14 15">
    <name type="scientific">Candidatus Nitrobium versatile</name>
    <dbReference type="NCBI Taxonomy" id="2884831"/>
    <lineage>
        <taxon>Bacteria</taxon>
        <taxon>Pseudomonadati</taxon>
        <taxon>Nitrospirota</taxon>
        <taxon>Nitrospiria</taxon>
        <taxon>Nitrospirales</taxon>
        <taxon>Nitrospiraceae</taxon>
        <taxon>Candidatus Nitrobium</taxon>
    </lineage>
</organism>
<dbReference type="Pfam" id="PF00456">
    <property type="entry name" value="Transketolase_N"/>
    <property type="match status" value="1"/>
</dbReference>
<comment type="cofactor">
    <cofactor evidence="4">
        <name>thiamine diphosphate</name>
        <dbReference type="ChEBI" id="CHEBI:58937"/>
    </cofactor>
</comment>
<keyword evidence="10" id="KW-0460">Magnesium</keyword>
<comment type="similarity">
    <text evidence="5">Belongs to the transketolase family.</text>
</comment>
<dbReference type="FunFam" id="3.40.50.970:FF:000129">
    <property type="entry name" value="Transketolase"/>
    <property type="match status" value="1"/>
</dbReference>
<evidence type="ECO:0000256" key="12">
    <source>
        <dbReference type="SAM" id="MobiDB-lite"/>
    </source>
</evidence>
<evidence type="ECO:0000256" key="3">
    <source>
        <dbReference type="ARBA" id="ARBA00001946"/>
    </source>
</evidence>
<dbReference type="InterPro" id="IPR051424">
    <property type="entry name" value="Transketolase-like"/>
</dbReference>
<dbReference type="InterPro" id="IPR005475">
    <property type="entry name" value="Transketolase-like_Pyr-bd"/>
</dbReference>
<dbReference type="GO" id="GO:0046872">
    <property type="term" value="F:metal ion binding"/>
    <property type="evidence" value="ECO:0007669"/>
    <property type="project" value="UniProtKB-KW"/>
</dbReference>
<reference evidence="14" key="1">
    <citation type="journal article" date="2021" name="bioRxiv">
        <title>Unraveling nitrogen, sulfur and carbon metabolic pathways and microbial community transcriptional responses to substrate deprivation and toxicity stresses in a bioreactor mimicking anoxic brackish coastal sediment conditions.</title>
        <authorList>
            <person name="Martins P.D."/>
            <person name="Echeveste M.J."/>
            <person name="Arshad A."/>
            <person name="Kurth J."/>
            <person name="Ouboter H."/>
            <person name="Jetten M.S.M."/>
            <person name="Welte C.U."/>
        </authorList>
    </citation>
    <scope>NUCLEOTIDE SEQUENCE</scope>
    <source>
        <strain evidence="14">MAG_39</strain>
    </source>
</reference>
<gene>
    <name evidence="14" type="ORF">K8I29_04280</name>
</gene>
<evidence type="ECO:0000256" key="7">
    <source>
        <dbReference type="ARBA" id="ARBA00022679"/>
    </source>
</evidence>
<dbReference type="GO" id="GO:0005737">
    <property type="term" value="C:cytoplasm"/>
    <property type="evidence" value="ECO:0007669"/>
    <property type="project" value="UniProtKB-ARBA"/>
</dbReference>
<dbReference type="CDD" id="cd07033">
    <property type="entry name" value="TPP_PYR_DXS_TK_like"/>
    <property type="match status" value="1"/>
</dbReference>
<evidence type="ECO:0000256" key="8">
    <source>
        <dbReference type="ARBA" id="ARBA00022723"/>
    </source>
</evidence>
<dbReference type="SUPFAM" id="SSF52922">
    <property type="entry name" value="TK C-terminal domain-like"/>
    <property type="match status" value="1"/>
</dbReference>
<dbReference type="SMART" id="SM00861">
    <property type="entry name" value="Transket_pyr"/>
    <property type="match status" value="1"/>
</dbReference>
<protein>
    <submittedName>
        <fullName evidence="14">Transketolase</fullName>
        <ecNumber evidence="14">2.2.1.1</ecNumber>
    </submittedName>
</protein>
<dbReference type="CDD" id="cd02012">
    <property type="entry name" value="TPP_TK"/>
    <property type="match status" value="1"/>
</dbReference>
<dbReference type="Proteomes" id="UP000705867">
    <property type="component" value="Unassembled WGS sequence"/>
</dbReference>
<dbReference type="GO" id="GO:0030976">
    <property type="term" value="F:thiamine pyrophosphate binding"/>
    <property type="evidence" value="ECO:0007669"/>
    <property type="project" value="TreeGrafter"/>
</dbReference>
<dbReference type="Pfam" id="PF02780">
    <property type="entry name" value="Transketolase_C"/>
    <property type="match status" value="1"/>
</dbReference>
<evidence type="ECO:0000259" key="13">
    <source>
        <dbReference type="SMART" id="SM00861"/>
    </source>
</evidence>
<accession>A0A953M1D1</accession>
<evidence type="ECO:0000256" key="11">
    <source>
        <dbReference type="ARBA" id="ARBA00023052"/>
    </source>
</evidence>
<feature type="domain" description="Transketolase-like pyrimidine-binding" evidence="13">
    <location>
        <begin position="326"/>
        <end position="489"/>
    </location>
</feature>
<comment type="cofactor">
    <cofactor evidence="2">
        <name>Mn(2+)</name>
        <dbReference type="ChEBI" id="CHEBI:29035"/>
    </cofactor>
</comment>
<dbReference type="InterPro" id="IPR029061">
    <property type="entry name" value="THDP-binding"/>
</dbReference>
<dbReference type="PROSITE" id="PS00802">
    <property type="entry name" value="TRANSKETOLASE_2"/>
    <property type="match status" value="1"/>
</dbReference>
<dbReference type="EC" id="2.2.1.1" evidence="14"/>
<comment type="cofactor">
    <cofactor evidence="1">
        <name>Ca(2+)</name>
        <dbReference type="ChEBI" id="CHEBI:29108"/>
    </cofactor>
</comment>
<keyword evidence="9" id="KW-0106">Calcium</keyword>
<keyword evidence="8" id="KW-0479">Metal-binding</keyword>
<sequence>MKITERGAGLGERGYGAAVAGKEEIEQLARLIRYFVLVSTTEAGSGHPTSSLSAADLMTALLFGGTFRYDADKPDFPNNDRLIFSKGHASPLLYSLWAAAGKVPERDLMKLRTMGSLLEGHPTPEFRYAEAATGSLGQGLSIGVGMALNAKYLDKLPYRTYVLLGDSEMSEGSQWEAIQLAAHYGLNNLIGIIDVNGLGQRGETMYGHEVGAYEERIGAFGWDTLVIDGHDIEEILDAYGRAAMSSEKPVMIIAKTVKGKGVSFLEGKGGWHGKALDREQLDRALRELGEVKREIRGTIARPEELHPERRGPQKTEEISYDPGKGVATRMAYGKALKRLFPEFPDMVVLDAEVGNSTYADIFKEAYPERFFEMYIAEQNMAGVALGLSCRGKVPFLSTFAAFFTRAFDQIRMSRYSRANVKCVGSHAGVSIGQDGPSQMGLEDIALFRSIQECVVFYPSDAMATERMVEEAARHRGMVYIRTTREKTPVLYDSSEEFPIGGSKMLRQSGEDRVAVVTAGITLFEALAAYGELEKEGIPIRVIDLYCIKPIGKELLKESLGKIHAVITVEDHHPEGGLGEAVRSALAGERIPVYSLAVRKIPKSGTPEELLGYEEIAKDAIMKKVREVI</sequence>
<proteinExistence type="inferred from homology"/>
<dbReference type="InterPro" id="IPR020826">
    <property type="entry name" value="Transketolase_BS"/>
</dbReference>
<evidence type="ECO:0000256" key="4">
    <source>
        <dbReference type="ARBA" id="ARBA00001964"/>
    </source>
</evidence>
<keyword evidence="11" id="KW-0786">Thiamine pyrophosphate</keyword>
<comment type="cofactor">
    <cofactor evidence="3">
        <name>Mg(2+)</name>
        <dbReference type="ChEBI" id="CHEBI:18420"/>
    </cofactor>
</comment>
<evidence type="ECO:0000256" key="2">
    <source>
        <dbReference type="ARBA" id="ARBA00001936"/>
    </source>
</evidence>
<name>A0A953M1D1_9BACT</name>
<reference evidence="14" key="2">
    <citation type="submission" date="2021-08" db="EMBL/GenBank/DDBJ databases">
        <authorList>
            <person name="Dalcin Martins P."/>
        </authorList>
    </citation>
    <scope>NUCLEOTIDE SEQUENCE</scope>
    <source>
        <strain evidence="14">MAG_39</strain>
    </source>
</reference>
<dbReference type="InterPro" id="IPR033248">
    <property type="entry name" value="Transketolase_C"/>
</dbReference>
<dbReference type="AlphaFoldDB" id="A0A953M1D1"/>
<evidence type="ECO:0000256" key="6">
    <source>
        <dbReference type="ARBA" id="ARBA00011738"/>
    </source>
</evidence>
<comment type="caution">
    <text evidence="14">The sequence shown here is derived from an EMBL/GenBank/DDBJ whole genome shotgun (WGS) entry which is preliminary data.</text>
</comment>
<dbReference type="InterPro" id="IPR005474">
    <property type="entry name" value="Transketolase_N"/>
</dbReference>